<dbReference type="AlphaFoldDB" id="B7VMY1"/>
<accession>B7VMY1</accession>
<keyword evidence="1" id="KW-1133">Transmembrane helix</keyword>
<protein>
    <submittedName>
        <fullName evidence="2">Uncharacterized protein</fullName>
    </submittedName>
</protein>
<dbReference type="STRING" id="575788.VS_3137"/>
<evidence type="ECO:0000256" key="1">
    <source>
        <dbReference type="SAM" id="Phobius"/>
    </source>
</evidence>
<feature type="transmembrane region" description="Helical" evidence="1">
    <location>
        <begin position="9"/>
        <end position="26"/>
    </location>
</feature>
<organism evidence="2 3">
    <name type="scientific">Vibrio atlanticus (strain LGP32)</name>
    <name type="common">Vibrio splendidus (strain Mel32)</name>
    <dbReference type="NCBI Taxonomy" id="575788"/>
    <lineage>
        <taxon>Bacteria</taxon>
        <taxon>Pseudomonadati</taxon>
        <taxon>Pseudomonadota</taxon>
        <taxon>Gammaproteobacteria</taxon>
        <taxon>Vibrionales</taxon>
        <taxon>Vibrionaceae</taxon>
        <taxon>Vibrio</taxon>
    </lineage>
</organism>
<name>B7VMY1_VIBA3</name>
<dbReference type="Proteomes" id="UP000009100">
    <property type="component" value="Chromosome 1"/>
</dbReference>
<keyword evidence="1" id="KW-0472">Membrane</keyword>
<keyword evidence="1" id="KW-0812">Transmembrane</keyword>
<proteinExistence type="predicted"/>
<dbReference type="EMBL" id="FM954972">
    <property type="protein sequence ID" value="CAV20389.1"/>
    <property type="molecule type" value="Genomic_DNA"/>
</dbReference>
<gene>
    <name evidence="2" type="ordered locus">VS_3137</name>
</gene>
<evidence type="ECO:0000313" key="2">
    <source>
        <dbReference type="EMBL" id="CAV20389.1"/>
    </source>
</evidence>
<dbReference type="KEGG" id="vsp:VS_3137"/>
<dbReference type="HOGENOM" id="CLU_3376698_0_0_6"/>
<reference evidence="2 3" key="1">
    <citation type="submission" date="2009-02" db="EMBL/GenBank/DDBJ databases">
        <title>Vibrio splendidus str. LGP32 complete genome.</title>
        <authorList>
            <person name="Mazel D."/>
            <person name="Le Roux F."/>
        </authorList>
    </citation>
    <scope>NUCLEOTIDE SEQUENCE [LARGE SCALE GENOMIC DNA]</scope>
    <source>
        <strain evidence="2 3">LGP32</strain>
    </source>
</reference>
<sequence>MKVWFREPVEIELGAFVGIALTLIILEDSYGWRL</sequence>
<evidence type="ECO:0000313" key="3">
    <source>
        <dbReference type="Proteomes" id="UP000009100"/>
    </source>
</evidence>